<dbReference type="GO" id="GO:0005634">
    <property type="term" value="C:nucleus"/>
    <property type="evidence" value="ECO:0007669"/>
    <property type="project" value="TreeGrafter"/>
</dbReference>
<name>A0A1Y1Z7X3_9FUNG</name>
<dbReference type="GO" id="GO:0000307">
    <property type="term" value="C:cyclin-dependent protein kinase holoenzyme complex"/>
    <property type="evidence" value="ECO:0007669"/>
    <property type="project" value="TreeGrafter"/>
</dbReference>
<feature type="compositionally biased region" description="Basic and acidic residues" evidence="1">
    <location>
        <begin position="1"/>
        <end position="10"/>
    </location>
</feature>
<protein>
    <recommendedName>
        <fullName evidence="4">Cyclin N-terminal domain-containing protein</fullName>
    </recommendedName>
</protein>
<proteinExistence type="predicted"/>
<dbReference type="PANTHER" id="PTHR15615">
    <property type="match status" value="1"/>
</dbReference>
<reference evidence="2 3" key="1">
    <citation type="submission" date="2016-07" db="EMBL/GenBank/DDBJ databases">
        <title>Pervasive Adenine N6-methylation of Active Genes in Fungi.</title>
        <authorList>
            <consortium name="DOE Joint Genome Institute"/>
            <person name="Mondo S.J."/>
            <person name="Dannebaum R.O."/>
            <person name="Kuo R.C."/>
            <person name="Labutti K."/>
            <person name="Haridas S."/>
            <person name="Kuo A."/>
            <person name="Salamov A."/>
            <person name="Ahrendt S.R."/>
            <person name="Lipzen A."/>
            <person name="Sullivan W."/>
            <person name="Andreopoulos W.B."/>
            <person name="Clum A."/>
            <person name="Lindquist E."/>
            <person name="Daum C."/>
            <person name="Ramamoorthy G.K."/>
            <person name="Gryganskyi A."/>
            <person name="Culley D."/>
            <person name="Magnuson J.K."/>
            <person name="James T.Y."/>
            <person name="O'Malley M.A."/>
            <person name="Stajich J.E."/>
            <person name="Spatafora J.W."/>
            <person name="Visel A."/>
            <person name="Grigoriev I.V."/>
        </authorList>
    </citation>
    <scope>NUCLEOTIDE SEQUENCE [LARGE SCALE GENOMIC DNA]</scope>
    <source>
        <strain evidence="2 3">CBS 931.73</strain>
    </source>
</reference>
<dbReference type="CDD" id="cd20557">
    <property type="entry name" value="CYCLIN_ScPCL1-like"/>
    <property type="match status" value="1"/>
</dbReference>
<sequence>MASRAIEKQSKRTTPYTTSRRKRSLKSPRVAYQDGTKRNVPQRVTPDSTESKSSRVLTPREQVLEAYANVYIPTADHIQTPVLKKLFEFKNILSLSSQLVTVTAGLIQTQWESSEQSTQNVPEQGQSGRAKYLIGYISNILARSSMLQSNTATTPLPSFSAIALIFALIYVERLKRLHPNARGEAGCGHRLFLVSYMVASKYLQGHLQARSNRSQPNHPNSQVPDAGGPVSEEPMPLGSPSVLPSIILPNEQWARMSGVFSTPELTRMELELLAFLQFDLHVSYEDFLYHWTKYMDINQLVPNQHPIGVSVEESDDEGVVPEF</sequence>
<dbReference type="EMBL" id="MCFE01000018">
    <property type="protein sequence ID" value="ORY06204.1"/>
    <property type="molecule type" value="Genomic_DNA"/>
</dbReference>
<dbReference type="SUPFAM" id="SSF47954">
    <property type="entry name" value="Cyclin-like"/>
    <property type="match status" value="1"/>
</dbReference>
<evidence type="ECO:0000256" key="1">
    <source>
        <dbReference type="SAM" id="MobiDB-lite"/>
    </source>
</evidence>
<feature type="region of interest" description="Disordered" evidence="1">
    <location>
        <begin position="208"/>
        <end position="235"/>
    </location>
</feature>
<dbReference type="Proteomes" id="UP000193498">
    <property type="component" value="Unassembled WGS sequence"/>
</dbReference>
<dbReference type="OrthoDB" id="244495at2759"/>
<dbReference type="InterPro" id="IPR036915">
    <property type="entry name" value="Cyclin-like_sf"/>
</dbReference>
<feature type="region of interest" description="Disordered" evidence="1">
    <location>
        <begin position="1"/>
        <end position="57"/>
    </location>
</feature>
<dbReference type="GO" id="GO:0019901">
    <property type="term" value="F:protein kinase binding"/>
    <property type="evidence" value="ECO:0007669"/>
    <property type="project" value="InterPro"/>
</dbReference>
<dbReference type="AlphaFoldDB" id="A0A1Y1Z7X3"/>
<dbReference type="PANTHER" id="PTHR15615:SF27">
    <property type="entry name" value="PHO85 CYCLIN CLG1"/>
    <property type="match status" value="1"/>
</dbReference>
<evidence type="ECO:0000313" key="2">
    <source>
        <dbReference type="EMBL" id="ORY06204.1"/>
    </source>
</evidence>
<evidence type="ECO:0008006" key="4">
    <source>
        <dbReference type="Google" id="ProtNLM"/>
    </source>
</evidence>
<dbReference type="GO" id="GO:0016538">
    <property type="term" value="F:cyclin-dependent protein serine/threonine kinase regulator activity"/>
    <property type="evidence" value="ECO:0007669"/>
    <property type="project" value="TreeGrafter"/>
</dbReference>
<dbReference type="Gene3D" id="1.10.472.10">
    <property type="entry name" value="Cyclin-like"/>
    <property type="match status" value="2"/>
</dbReference>
<evidence type="ECO:0000313" key="3">
    <source>
        <dbReference type="Proteomes" id="UP000193498"/>
    </source>
</evidence>
<organism evidence="2 3">
    <name type="scientific">Basidiobolus meristosporus CBS 931.73</name>
    <dbReference type="NCBI Taxonomy" id="1314790"/>
    <lineage>
        <taxon>Eukaryota</taxon>
        <taxon>Fungi</taxon>
        <taxon>Fungi incertae sedis</taxon>
        <taxon>Zoopagomycota</taxon>
        <taxon>Entomophthoromycotina</taxon>
        <taxon>Basidiobolomycetes</taxon>
        <taxon>Basidiobolales</taxon>
        <taxon>Basidiobolaceae</taxon>
        <taxon>Basidiobolus</taxon>
    </lineage>
</organism>
<dbReference type="InParanoid" id="A0A1Y1Z7X3"/>
<keyword evidence="3" id="KW-1185">Reference proteome</keyword>
<feature type="compositionally biased region" description="Polar residues" evidence="1">
    <location>
        <begin position="209"/>
        <end position="223"/>
    </location>
</feature>
<accession>A0A1Y1Z7X3</accession>
<dbReference type="InterPro" id="IPR013922">
    <property type="entry name" value="Cyclin_PHO80-like"/>
</dbReference>
<gene>
    <name evidence="2" type="ORF">K493DRAFT_310705</name>
</gene>
<comment type="caution">
    <text evidence="2">The sequence shown here is derived from an EMBL/GenBank/DDBJ whole genome shotgun (WGS) entry which is preliminary data.</text>
</comment>